<dbReference type="PROSITE" id="PS00028">
    <property type="entry name" value="ZINC_FINGER_C2H2_1"/>
    <property type="match status" value="2"/>
</dbReference>
<comment type="similarity">
    <text evidence="2">Belongs to the krueppel C2H2-type zinc-finger protein family.</text>
</comment>
<dbReference type="InterPro" id="IPR013087">
    <property type="entry name" value="Znf_C2H2_type"/>
</dbReference>
<evidence type="ECO:0000259" key="17">
    <source>
        <dbReference type="PROSITE" id="PS50157"/>
    </source>
</evidence>
<comment type="subcellular location">
    <subcellularLocation>
        <location evidence="1">Nucleus</location>
    </subcellularLocation>
</comment>
<feature type="compositionally biased region" description="Polar residues" evidence="16">
    <location>
        <begin position="305"/>
        <end position="328"/>
    </location>
</feature>
<dbReference type="Pfam" id="PF12874">
    <property type="entry name" value="zf-met"/>
    <property type="match status" value="1"/>
</dbReference>
<feature type="compositionally biased region" description="Polar residues" evidence="16">
    <location>
        <begin position="176"/>
        <end position="187"/>
    </location>
</feature>
<evidence type="ECO:0000256" key="3">
    <source>
        <dbReference type="ARBA" id="ARBA00022491"/>
    </source>
</evidence>
<dbReference type="GeneTree" id="ENSGT00940000162716"/>
<dbReference type="GO" id="GO:0008270">
    <property type="term" value="F:zinc ion binding"/>
    <property type="evidence" value="ECO:0007669"/>
    <property type="project" value="UniProtKB-KW"/>
</dbReference>
<evidence type="ECO:0000313" key="18">
    <source>
        <dbReference type="Ensembl" id="ENSANAP00000032856.1"/>
    </source>
</evidence>
<evidence type="ECO:0000256" key="8">
    <source>
        <dbReference type="ARBA" id="ARBA00023015"/>
    </source>
</evidence>
<keyword evidence="19" id="KW-1185">Reference proteome</keyword>
<evidence type="ECO:0000256" key="6">
    <source>
        <dbReference type="ARBA" id="ARBA00022771"/>
    </source>
</evidence>
<organism evidence="18 19">
    <name type="scientific">Aotus nancymaae</name>
    <name type="common">Ma's night monkey</name>
    <dbReference type="NCBI Taxonomy" id="37293"/>
    <lineage>
        <taxon>Eukaryota</taxon>
        <taxon>Metazoa</taxon>
        <taxon>Chordata</taxon>
        <taxon>Craniata</taxon>
        <taxon>Vertebrata</taxon>
        <taxon>Euteleostomi</taxon>
        <taxon>Mammalia</taxon>
        <taxon>Eutheria</taxon>
        <taxon>Euarchontoglires</taxon>
        <taxon>Primates</taxon>
        <taxon>Haplorrhini</taxon>
        <taxon>Platyrrhini</taxon>
        <taxon>Aotidae</taxon>
        <taxon>Aotus</taxon>
    </lineage>
</organism>
<dbReference type="AlphaFoldDB" id="A0A2K5EI25"/>
<dbReference type="GO" id="GO:0005634">
    <property type="term" value="C:nucleus"/>
    <property type="evidence" value="ECO:0007669"/>
    <property type="project" value="UniProtKB-SubCell"/>
</dbReference>
<protein>
    <recommendedName>
        <fullName evidence="14">Zinc finger and BTB domain-containing protein 32</fullName>
    </recommendedName>
</protein>
<dbReference type="SMART" id="SM00355">
    <property type="entry name" value="ZnF_C2H2"/>
    <property type="match status" value="3"/>
</dbReference>
<sequence>MPLPPIRLPSPYGSDRLVQLAARLRPALCDTLITVGSQEFPAHSLVLAGVSQQLGRRGQWALGEGIGTSTFAQLLHFVYGESIELQPEELGPLEEAARALGVQSLEEACQRARGDRAKEPDPGLKKHQEEPEKPSRNPERELGDPREKQKPEQASRTGGRRQTLHKQVPPRGSSEKAGTTQEAQGEQTRSKENRLQAPVGHRGADGKQGVLMWVRENPGRSEESLWELPGPFTPAGFPQTSITPRPWWAEAPWLVGGQPALWSILLVPPRYGTPFSHSAPTTGAWQELWQDHRIPLSLNAPKGHWSQNQLASSSPTPGSLPQGPTQLSPGEMEESDQGHTGVLATCVGHEGKAGCPPRPHLPPAPPARSRPYACSVCGKRFSLKHQMETHYRVHTGEKPFSCSLCPQRSRDFSAMTKHLRTHGAAPYRCPLCGAGCPSLASMQAHMRGHSPSQLPPGWTIRSTFLYSSSRPSRPSTSLCCPPSSTT</sequence>
<evidence type="ECO:0000256" key="2">
    <source>
        <dbReference type="ARBA" id="ARBA00006991"/>
    </source>
</evidence>
<accession>A0A2K5EI25</accession>
<keyword evidence="5" id="KW-0677">Repeat</keyword>
<dbReference type="PANTHER" id="PTHR24394:SF29">
    <property type="entry name" value="MYONEURIN"/>
    <property type="match status" value="1"/>
</dbReference>
<dbReference type="GO" id="GO:0001227">
    <property type="term" value="F:DNA-binding transcription repressor activity, RNA polymerase II-specific"/>
    <property type="evidence" value="ECO:0007669"/>
    <property type="project" value="Ensembl"/>
</dbReference>
<reference evidence="18" key="2">
    <citation type="submission" date="2025-09" db="UniProtKB">
        <authorList>
            <consortium name="Ensembl"/>
        </authorList>
    </citation>
    <scope>IDENTIFICATION</scope>
</reference>
<dbReference type="STRING" id="37293.ENSANAP00000032856"/>
<evidence type="ECO:0000256" key="5">
    <source>
        <dbReference type="ARBA" id="ARBA00022737"/>
    </source>
</evidence>
<dbReference type="PROSITE" id="PS50157">
    <property type="entry name" value="ZINC_FINGER_C2H2_2"/>
    <property type="match status" value="2"/>
</dbReference>
<dbReference type="Gene3D" id="3.30.160.60">
    <property type="entry name" value="Classic Zinc Finger"/>
    <property type="match status" value="3"/>
</dbReference>
<dbReference type="OMA" id="VWRDQRI"/>
<keyword evidence="11" id="KW-0539">Nucleus</keyword>
<dbReference type="InterPro" id="IPR036236">
    <property type="entry name" value="Znf_C2H2_sf"/>
</dbReference>
<name>A0A2K5EI25_AOTNA</name>
<evidence type="ECO:0000256" key="9">
    <source>
        <dbReference type="ARBA" id="ARBA00023125"/>
    </source>
</evidence>
<dbReference type="PANTHER" id="PTHR24394">
    <property type="entry name" value="ZINC FINGER PROTEIN"/>
    <property type="match status" value="1"/>
</dbReference>
<feature type="compositionally biased region" description="Basic and acidic residues" evidence="16">
    <location>
        <begin position="108"/>
        <end position="153"/>
    </location>
</feature>
<evidence type="ECO:0000256" key="1">
    <source>
        <dbReference type="ARBA" id="ARBA00004123"/>
    </source>
</evidence>
<dbReference type="FunFam" id="3.30.160.60:FF:000553">
    <property type="entry name" value="Zinc finger and BTB domain-containing protein 16"/>
    <property type="match status" value="1"/>
</dbReference>
<comment type="subunit">
    <text evidence="13">Homodimer (via PTB domain). Interacts with the N-terminal of FANCC. Interacts with ZBTB16. Interacts with GATA3.</text>
</comment>
<keyword evidence="9" id="KW-0238">DNA-binding</keyword>
<keyword evidence="4" id="KW-0479">Metal-binding</keyword>
<dbReference type="Proteomes" id="UP000233020">
    <property type="component" value="Unplaced"/>
</dbReference>
<dbReference type="FunFam" id="3.30.160.60:FF:001279">
    <property type="entry name" value="zinc finger and BTB domain-containing protein 32"/>
    <property type="match status" value="1"/>
</dbReference>
<dbReference type="FunFam" id="3.30.710.10:FF:000140">
    <property type="entry name" value="Zinc finger and BTB domain-containing protein 32"/>
    <property type="match status" value="1"/>
</dbReference>
<proteinExistence type="inferred from homology"/>
<evidence type="ECO:0000256" key="14">
    <source>
        <dbReference type="ARBA" id="ARBA00070971"/>
    </source>
</evidence>
<evidence type="ECO:0000256" key="7">
    <source>
        <dbReference type="ARBA" id="ARBA00022833"/>
    </source>
</evidence>
<evidence type="ECO:0000256" key="11">
    <source>
        <dbReference type="ARBA" id="ARBA00023242"/>
    </source>
</evidence>
<evidence type="ECO:0000256" key="15">
    <source>
        <dbReference type="PROSITE-ProRule" id="PRU00042"/>
    </source>
</evidence>
<evidence type="ECO:0000256" key="4">
    <source>
        <dbReference type="ARBA" id="ARBA00022723"/>
    </source>
</evidence>
<reference evidence="18" key="1">
    <citation type="submission" date="2025-08" db="UniProtKB">
        <authorList>
            <consortium name="Ensembl"/>
        </authorList>
    </citation>
    <scope>IDENTIFICATION</scope>
</reference>
<dbReference type="GO" id="GO:1990837">
    <property type="term" value="F:sequence-specific double-stranded DNA binding"/>
    <property type="evidence" value="ECO:0007669"/>
    <property type="project" value="Ensembl"/>
</dbReference>
<dbReference type="Ensembl" id="ENSANAT00000050910.1">
    <property type="protein sequence ID" value="ENSANAP00000032856.1"/>
    <property type="gene ID" value="ENSANAG00000034122.1"/>
</dbReference>
<dbReference type="InterPro" id="IPR011333">
    <property type="entry name" value="SKP1/BTB/POZ_sf"/>
</dbReference>
<keyword evidence="6 15" id="KW-0863">Zinc-finger</keyword>
<feature type="region of interest" description="Disordered" evidence="16">
    <location>
        <begin position="108"/>
        <end position="208"/>
    </location>
</feature>
<keyword evidence="10" id="KW-0804">Transcription</keyword>
<evidence type="ECO:0000256" key="10">
    <source>
        <dbReference type="ARBA" id="ARBA00023163"/>
    </source>
</evidence>
<keyword evidence="7" id="KW-0862">Zinc</keyword>
<dbReference type="SUPFAM" id="SSF54695">
    <property type="entry name" value="POZ domain"/>
    <property type="match status" value="1"/>
</dbReference>
<dbReference type="OrthoDB" id="8922241at2759"/>
<feature type="region of interest" description="Disordered" evidence="16">
    <location>
        <begin position="299"/>
        <end position="338"/>
    </location>
</feature>
<evidence type="ECO:0000256" key="12">
    <source>
        <dbReference type="ARBA" id="ARBA00059064"/>
    </source>
</evidence>
<comment type="function">
    <text evidence="12">DNA-binding protein that binds to the to a 5'-TGTACAGTGT-3' core sequence. May function as a transcriptional transactivator and transcriptional repressor. Probably exerts its repressor effect by preventing GATA3 from binding to DNA. May play a role in regulating the differentiation and activation of helper T-cells.</text>
</comment>
<dbReference type="Pfam" id="PF00096">
    <property type="entry name" value="zf-C2H2"/>
    <property type="match status" value="1"/>
</dbReference>
<feature type="domain" description="C2H2-type" evidence="17">
    <location>
        <begin position="372"/>
        <end position="399"/>
    </location>
</feature>
<dbReference type="SUPFAM" id="SSF57667">
    <property type="entry name" value="beta-beta-alpha zinc fingers"/>
    <property type="match status" value="2"/>
</dbReference>
<keyword evidence="8" id="KW-0805">Transcription regulation</keyword>
<dbReference type="Gene3D" id="3.30.710.10">
    <property type="entry name" value="Potassium Channel Kv1.1, Chain A"/>
    <property type="match status" value="1"/>
</dbReference>
<evidence type="ECO:0000313" key="19">
    <source>
        <dbReference type="Proteomes" id="UP000233020"/>
    </source>
</evidence>
<feature type="domain" description="C2H2-type" evidence="17">
    <location>
        <begin position="427"/>
        <end position="454"/>
    </location>
</feature>
<gene>
    <name evidence="18" type="primary">ZBTB32</name>
</gene>
<dbReference type="SMART" id="SM00225">
    <property type="entry name" value="BTB"/>
    <property type="match status" value="1"/>
</dbReference>
<evidence type="ECO:0000256" key="13">
    <source>
        <dbReference type="ARBA" id="ARBA00064032"/>
    </source>
</evidence>
<dbReference type="InterPro" id="IPR000210">
    <property type="entry name" value="BTB/POZ_dom"/>
</dbReference>
<keyword evidence="3" id="KW-0678">Repressor</keyword>
<evidence type="ECO:0000256" key="16">
    <source>
        <dbReference type="SAM" id="MobiDB-lite"/>
    </source>
</evidence>